<evidence type="ECO:0000256" key="7">
    <source>
        <dbReference type="SAM" id="Phobius"/>
    </source>
</evidence>
<keyword evidence="3" id="KW-0813">Transport</keyword>
<organism evidence="8 9">
    <name type="scientific">Lingula anatina</name>
    <name type="common">Brachiopod</name>
    <name type="synonym">Lingula unguis</name>
    <dbReference type="NCBI Taxonomy" id="7574"/>
    <lineage>
        <taxon>Eukaryota</taxon>
        <taxon>Metazoa</taxon>
        <taxon>Spiralia</taxon>
        <taxon>Lophotrochozoa</taxon>
        <taxon>Brachiopoda</taxon>
        <taxon>Linguliformea</taxon>
        <taxon>Lingulata</taxon>
        <taxon>Lingulida</taxon>
        <taxon>Linguloidea</taxon>
        <taxon>Lingulidae</taxon>
        <taxon>Lingula</taxon>
    </lineage>
</organism>
<dbReference type="GO" id="GO:0005765">
    <property type="term" value="C:lysosomal membrane"/>
    <property type="evidence" value="ECO:0007669"/>
    <property type="project" value="TreeGrafter"/>
</dbReference>
<reference evidence="9" key="1">
    <citation type="submission" date="2025-08" db="UniProtKB">
        <authorList>
            <consortium name="RefSeq"/>
        </authorList>
    </citation>
    <scope>IDENTIFICATION</scope>
    <source>
        <tissue evidence="9">Gonads</tissue>
    </source>
</reference>
<gene>
    <name evidence="9" type="primary">LOC106176667</name>
</gene>
<feature type="transmembrane region" description="Helical" evidence="7">
    <location>
        <begin position="115"/>
        <end position="137"/>
    </location>
</feature>
<keyword evidence="4 7" id="KW-0812">Transmembrane</keyword>
<keyword evidence="5 7" id="KW-1133">Transmembrane helix</keyword>
<comment type="subcellular location">
    <subcellularLocation>
        <location evidence="1">Endomembrane system</location>
        <topology evidence="1">Multi-pass membrane protein</topology>
    </subcellularLocation>
</comment>
<dbReference type="FunCoup" id="A0A1S3JX23">
    <property type="interactions" value="405"/>
</dbReference>
<evidence type="ECO:0000313" key="8">
    <source>
        <dbReference type="Proteomes" id="UP000085678"/>
    </source>
</evidence>
<dbReference type="InterPro" id="IPR004687">
    <property type="entry name" value="LAPTM4/5"/>
</dbReference>
<dbReference type="Pfam" id="PF03821">
    <property type="entry name" value="Mtp"/>
    <property type="match status" value="2"/>
</dbReference>
<dbReference type="OrthoDB" id="10002163at2759"/>
<accession>A0A1S3JX23</accession>
<dbReference type="KEGG" id="lak:106176667"/>
<evidence type="ECO:0000256" key="4">
    <source>
        <dbReference type="ARBA" id="ARBA00022692"/>
    </source>
</evidence>
<dbReference type="OMA" id="LTDPGQY"/>
<proteinExistence type="inferred from homology"/>
<evidence type="ECO:0000256" key="6">
    <source>
        <dbReference type="ARBA" id="ARBA00023136"/>
    </source>
</evidence>
<dbReference type="InterPro" id="IPR051115">
    <property type="entry name" value="LAPTM_transporter"/>
</dbReference>
<dbReference type="GO" id="GO:0012505">
    <property type="term" value="C:endomembrane system"/>
    <property type="evidence" value="ECO:0007669"/>
    <property type="project" value="UniProtKB-SubCell"/>
</dbReference>
<evidence type="ECO:0000256" key="5">
    <source>
        <dbReference type="ARBA" id="ARBA00022989"/>
    </source>
</evidence>
<keyword evidence="6 7" id="KW-0472">Membrane</keyword>
<comment type="similarity">
    <text evidence="2">Belongs to the LAPTM4/LAPTM5 transporter family.</text>
</comment>
<name>A0A1S3JX23_LINAN</name>
<dbReference type="PANTHER" id="PTHR12479">
    <property type="entry name" value="LYSOSOMAL-ASSOCIATED TRANSMEMBRANE PROTEIN"/>
    <property type="match status" value="1"/>
</dbReference>
<dbReference type="GeneID" id="106176667"/>
<dbReference type="RefSeq" id="XP_013414601.1">
    <property type="nucleotide sequence ID" value="XM_013559147.1"/>
</dbReference>
<feature type="transmembrane region" description="Helical" evidence="7">
    <location>
        <begin position="144"/>
        <end position="168"/>
    </location>
</feature>
<feature type="transmembrane region" description="Helical" evidence="7">
    <location>
        <begin position="21"/>
        <end position="48"/>
    </location>
</feature>
<feature type="transmembrane region" description="Helical" evidence="7">
    <location>
        <begin position="196"/>
        <end position="215"/>
    </location>
</feature>
<dbReference type="Proteomes" id="UP000085678">
    <property type="component" value="Unplaced"/>
</dbReference>
<dbReference type="PANTHER" id="PTHR12479:SF10">
    <property type="entry name" value="LYSOSOMAL-ASSOCIATED TRANSMEMBRANE PROTEIN"/>
    <property type="match status" value="1"/>
</dbReference>
<evidence type="ECO:0000256" key="2">
    <source>
        <dbReference type="ARBA" id="ARBA00010076"/>
    </source>
</evidence>
<evidence type="ECO:0000256" key="1">
    <source>
        <dbReference type="ARBA" id="ARBA00004127"/>
    </source>
</evidence>
<protein>
    <submittedName>
        <fullName evidence="9">Lysosomal-associated transmembrane protein 4A-like</fullName>
    </submittedName>
</protein>
<evidence type="ECO:0000256" key="3">
    <source>
        <dbReference type="ARBA" id="ARBA00022448"/>
    </source>
</evidence>
<dbReference type="InParanoid" id="A0A1S3JX23"/>
<evidence type="ECO:0000313" key="9">
    <source>
        <dbReference type="RefSeq" id="XP_013414601.1"/>
    </source>
</evidence>
<dbReference type="AlphaFoldDB" id="A0A1S3JX23"/>
<keyword evidence="8" id="KW-1185">Reference proteome</keyword>
<sequence length="272" mass="30762">MRTKVQPKNSSEYKCCFCCHVRTGTVILGILELIAQVFALMLLVLAFIHPEILQQFQGTDPTTNPVVSSTTPSPAVDFFEVQYDSKAVEPALDAFDYDMMDNLYWHQRKWTTDDLYIGMAVVLGIIFLTICLLYGALKGRPGYLLPFFAFQVFDFALNCLTFIGYITYMPDVQVYLRDQNFPDCLKEHLMNCDPQLLSIVVISIFVLSVSLKAYFLGVVWSCYKYLQAVDCANSVVAHYSDSEAEMLLPPKYEEAISQSENPPPPYQPAESA</sequence>